<keyword evidence="5" id="KW-0411">Iron-sulfur</keyword>
<comment type="caution">
    <text evidence="8">The sequence shown here is derived from an EMBL/GenBank/DDBJ whole genome shotgun (WGS) entry which is preliminary data.</text>
</comment>
<keyword evidence="9" id="KW-1185">Reference proteome</keyword>
<dbReference type="Gene3D" id="2.102.10.10">
    <property type="entry name" value="Rieske [2Fe-2S] iron-sulphur domain"/>
    <property type="match status" value="1"/>
</dbReference>
<organism evidence="8 9">
    <name type="scientific">Agrilactobacillus yilanensis</name>
    <dbReference type="NCBI Taxonomy" id="2485997"/>
    <lineage>
        <taxon>Bacteria</taxon>
        <taxon>Bacillati</taxon>
        <taxon>Bacillota</taxon>
        <taxon>Bacilli</taxon>
        <taxon>Lactobacillales</taxon>
        <taxon>Lactobacillaceae</taxon>
        <taxon>Agrilactobacillus</taxon>
    </lineage>
</organism>
<evidence type="ECO:0000256" key="3">
    <source>
        <dbReference type="ARBA" id="ARBA00023002"/>
    </source>
</evidence>
<sequence>MTQKVYIAEVADLPLKMGLEVKNGAESIAVFKLSDTEIYAIGNICPHAGGPLADGMVSGKEVICPLHSLHLNLVTGQPITEDDLEDVPVYETAIEAGKFYIMV</sequence>
<evidence type="ECO:0000259" key="7">
    <source>
        <dbReference type="PROSITE" id="PS51296"/>
    </source>
</evidence>
<feature type="domain" description="Rieske" evidence="7">
    <location>
        <begin position="5"/>
        <end position="101"/>
    </location>
</feature>
<dbReference type="NCBIfam" id="TIGR02378">
    <property type="entry name" value="nirD_assim_sml"/>
    <property type="match status" value="1"/>
</dbReference>
<evidence type="ECO:0000256" key="2">
    <source>
        <dbReference type="ARBA" id="ARBA00022723"/>
    </source>
</evidence>
<dbReference type="PROSITE" id="PS51296">
    <property type="entry name" value="RIESKE"/>
    <property type="match status" value="1"/>
</dbReference>
<dbReference type="Pfam" id="PF00355">
    <property type="entry name" value="Rieske"/>
    <property type="match status" value="1"/>
</dbReference>
<dbReference type="Proteomes" id="UP001597267">
    <property type="component" value="Unassembled WGS sequence"/>
</dbReference>
<gene>
    <name evidence="8" type="primary">nirD</name>
    <name evidence="8" type="ORF">ACFQ5M_11660</name>
</gene>
<evidence type="ECO:0000256" key="4">
    <source>
        <dbReference type="ARBA" id="ARBA00023004"/>
    </source>
</evidence>
<evidence type="ECO:0000256" key="5">
    <source>
        <dbReference type="ARBA" id="ARBA00023014"/>
    </source>
</evidence>
<dbReference type="PANTHER" id="PTHR21496">
    <property type="entry name" value="FERREDOXIN-RELATED"/>
    <property type="match status" value="1"/>
</dbReference>
<evidence type="ECO:0000256" key="6">
    <source>
        <dbReference type="ARBA" id="ARBA00023063"/>
    </source>
</evidence>
<dbReference type="EMBL" id="JBHTOP010000026">
    <property type="protein sequence ID" value="MFD1672758.1"/>
    <property type="molecule type" value="Genomic_DNA"/>
</dbReference>
<keyword evidence="6" id="KW-0534">Nitrate assimilation</keyword>
<accession>A0ABW4JAX3</accession>
<evidence type="ECO:0000313" key="8">
    <source>
        <dbReference type="EMBL" id="MFD1672758.1"/>
    </source>
</evidence>
<evidence type="ECO:0000313" key="9">
    <source>
        <dbReference type="Proteomes" id="UP001597267"/>
    </source>
</evidence>
<keyword evidence="1" id="KW-0001">2Fe-2S</keyword>
<dbReference type="SUPFAM" id="SSF50022">
    <property type="entry name" value="ISP domain"/>
    <property type="match status" value="1"/>
</dbReference>
<keyword evidence="3" id="KW-0560">Oxidoreductase</keyword>
<dbReference type="PANTHER" id="PTHR21496:SF23">
    <property type="entry name" value="3-PHENYLPROPIONATE_CINNAMIC ACID DIOXYGENASE FERREDOXIN SUBUNIT"/>
    <property type="match status" value="1"/>
</dbReference>
<name>A0ABW4JAX3_9LACO</name>
<keyword evidence="2" id="KW-0479">Metal-binding</keyword>
<dbReference type="InterPro" id="IPR036922">
    <property type="entry name" value="Rieske_2Fe-2S_sf"/>
</dbReference>
<dbReference type="InterPro" id="IPR012748">
    <property type="entry name" value="Rieske-like_NirD"/>
</dbReference>
<dbReference type="InterPro" id="IPR017941">
    <property type="entry name" value="Rieske_2Fe-2S"/>
</dbReference>
<protein>
    <submittedName>
        <fullName evidence="8">Nitrite reductase small subunit NirD</fullName>
    </submittedName>
</protein>
<dbReference type="RefSeq" id="WP_125713177.1">
    <property type="nucleotide sequence ID" value="NZ_JBHTOP010000026.1"/>
</dbReference>
<proteinExistence type="predicted"/>
<keyword evidence="4" id="KW-0408">Iron</keyword>
<reference evidence="9" key="1">
    <citation type="journal article" date="2019" name="Int. J. Syst. Evol. Microbiol.">
        <title>The Global Catalogue of Microorganisms (GCM) 10K type strain sequencing project: providing services to taxonomists for standard genome sequencing and annotation.</title>
        <authorList>
            <consortium name="The Broad Institute Genomics Platform"/>
            <consortium name="The Broad Institute Genome Sequencing Center for Infectious Disease"/>
            <person name="Wu L."/>
            <person name="Ma J."/>
        </authorList>
    </citation>
    <scope>NUCLEOTIDE SEQUENCE [LARGE SCALE GENOMIC DNA]</scope>
    <source>
        <strain evidence="9">CCM 8896</strain>
    </source>
</reference>
<evidence type="ECO:0000256" key="1">
    <source>
        <dbReference type="ARBA" id="ARBA00022714"/>
    </source>
</evidence>